<dbReference type="EMBL" id="GGEC01008344">
    <property type="protein sequence ID" value="MBW88827.1"/>
    <property type="molecule type" value="Transcribed_RNA"/>
</dbReference>
<protein>
    <submittedName>
        <fullName evidence="1">Uncharacterized protein</fullName>
    </submittedName>
</protein>
<name>A0A2P2J604_RHIMU</name>
<reference evidence="1" key="1">
    <citation type="submission" date="2018-02" db="EMBL/GenBank/DDBJ databases">
        <title>Rhizophora mucronata_Transcriptome.</title>
        <authorList>
            <person name="Meera S.P."/>
            <person name="Sreeshan A."/>
            <person name="Augustine A."/>
        </authorList>
    </citation>
    <scope>NUCLEOTIDE SEQUENCE</scope>
    <source>
        <tissue evidence="1">Leaf</tissue>
    </source>
</reference>
<proteinExistence type="predicted"/>
<sequence length="54" mass="6124">MVRGFLQMGTNLKKKKWDPAHQRTEIAALAASAIGPNRLLKKGKHQRHHCHQKG</sequence>
<dbReference type="AlphaFoldDB" id="A0A2P2J604"/>
<accession>A0A2P2J604</accession>
<organism evidence="1">
    <name type="scientific">Rhizophora mucronata</name>
    <name type="common">Asiatic mangrove</name>
    <dbReference type="NCBI Taxonomy" id="61149"/>
    <lineage>
        <taxon>Eukaryota</taxon>
        <taxon>Viridiplantae</taxon>
        <taxon>Streptophyta</taxon>
        <taxon>Embryophyta</taxon>
        <taxon>Tracheophyta</taxon>
        <taxon>Spermatophyta</taxon>
        <taxon>Magnoliopsida</taxon>
        <taxon>eudicotyledons</taxon>
        <taxon>Gunneridae</taxon>
        <taxon>Pentapetalae</taxon>
        <taxon>rosids</taxon>
        <taxon>fabids</taxon>
        <taxon>Malpighiales</taxon>
        <taxon>Rhizophoraceae</taxon>
        <taxon>Rhizophora</taxon>
    </lineage>
</organism>
<evidence type="ECO:0000313" key="1">
    <source>
        <dbReference type="EMBL" id="MBW88827.1"/>
    </source>
</evidence>